<gene>
    <name evidence="2" type="ORF">JWG45_13505</name>
</gene>
<evidence type="ECO:0000313" key="2">
    <source>
        <dbReference type="EMBL" id="MBM9578168.1"/>
    </source>
</evidence>
<evidence type="ECO:0000313" key="3">
    <source>
        <dbReference type="Proteomes" id="UP000724686"/>
    </source>
</evidence>
<feature type="domain" description="HTH marR-type" evidence="1">
    <location>
        <begin position="11"/>
        <end position="146"/>
    </location>
</feature>
<name>A0ABS2UF40_9LEPT</name>
<dbReference type="InterPro" id="IPR036390">
    <property type="entry name" value="WH_DNA-bd_sf"/>
</dbReference>
<organism evidence="2 3">
    <name type="scientific">Leptospira ainlahdjerensis</name>
    <dbReference type="NCBI Taxonomy" id="2810033"/>
    <lineage>
        <taxon>Bacteria</taxon>
        <taxon>Pseudomonadati</taxon>
        <taxon>Spirochaetota</taxon>
        <taxon>Spirochaetia</taxon>
        <taxon>Leptospirales</taxon>
        <taxon>Leptospiraceae</taxon>
        <taxon>Leptospira</taxon>
    </lineage>
</organism>
<dbReference type="SMART" id="SM00347">
    <property type="entry name" value="HTH_MARR"/>
    <property type="match status" value="1"/>
</dbReference>
<protein>
    <submittedName>
        <fullName evidence="2">MarR family transcriptional regulator</fullName>
    </submittedName>
</protein>
<dbReference type="Gene3D" id="1.10.10.10">
    <property type="entry name" value="Winged helix-like DNA-binding domain superfamily/Winged helix DNA-binding domain"/>
    <property type="match status" value="1"/>
</dbReference>
<dbReference type="Pfam" id="PF01047">
    <property type="entry name" value="MarR"/>
    <property type="match status" value="1"/>
</dbReference>
<proteinExistence type="predicted"/>
<dbReference type="EMBL" id="JAFFPU010000044">
    <property type="protein sequence ID" value="MBM9578168.1"/>
    <property type="molecule type" value="Genomic_DNA"/>
</dbReference>
<keyword evidence="3" id="KW-1185">Reference proteome</keyword>
<dbReference type="PROSITE" id="PS50995">
    <property type="entry name" value="HTH_MARR_2"/>
    <property type="match status" value="1"/>
</dbReference>
<sequence length="165" mass="18502">MSTDNLKYSSREELLQRLAIVSHRTSNATVLYHQAAAEKFGLNATDMKTLPLLEGGPIAAGKLAESLGLTTGAVTSVIDRLEKVGLVRRIADPNDRRKVVVELIPEAMQEAEKIYSPMGNSMMNLFQNYKDEELEFIIRFQEEAIKILIEEAIHLRNLPNPKKNP</sequence>
<dbReference type="InterPro" id="IPR036388">
    <property type="entry name" value="WH-like_DNA-bd_sf"/>
</dbReference>
<reference evidence="2 3" key="1">
    <citation type="submission" date="2021-02" db="EMBL/GenBank/DDBJ databases">
        <title>Leptospira ainlahdjerensis sp. nov., Leptospira ainazelensis sp. nov., Leptospira abararensis sp. nov. and Leptospira chreensis sp. nov., four new species isolated from water sources in Algeria.</title>
        <authorList>
            <person name="Amara Korba A."/>
            <person name="Kainiu M."/>
            <person name="Vincent A.T."/>
            <person name="Mariet J.-F."/>
            <person name="Veyrier F.J."/>
            <person name="Goarant C."/>
            <person name="Picardeau M."/>
        </authorList>
    </citation>
    <scope>NUCLEOTIDE SEQUENCE [LARGE SCALE GENOMIC DNA]</scope>
    <source>
        <strain evidence="2 3">201903070</strain>
    </source>
</reference>
<dbReference type="PANTHER" id="PTHR33164:SF106">
    <property type="entry name" value="TRANSCRIPTIONAL REGULATORY PROTEIN"/>
    <property type="match status" value="1"/>
</dbReference>
<dbReference type="RefSeq" id="WP_205280200.1">
    <property type="nucleotide sequence ID" value="NZ_JAFFPU010000044.1"/>
</dbReference>
<evidence type="ECO:0000259" key="1">
    <source>
        <dbReference type="PROSITE" id="PS50995"/>
    </source>
</evidence>
<dbReference type="InterPro" id="IPR000835">
    <property type="entry name" value="HTH_MarR-typ"/>
</dbReference>
<dbReference type="Proteomes" id="UP000724686">
    <property type="component" value="Unassembled WGS sequence"/>
</dbReference>
<dbReference type="PRINTS" id="PR00598">
    <property type="entry name" value="HTHMARR"/>
</dbReference>
<comment type="caution">
    <text evidence="2">The sequence shown here is derived from an EMBL/GenBank/DDBJ whole genome shotgun (WGS) entry which is preliminary data.</text>
</comment>
<dbReference type="InterPro" id="IPR039422">
    <property type="entry name" value="MarR/SlyA-like"/>
</dbReference>
<dbReference type="PANTHER" id="PTHR33164">
    <property type="entry name" value="TRANSCRIPTIONAL REGULATOR, MARR FAMILY"/>
    <property type="match status" value="1"/>
</dbReference>
<dbReference type="SUPFAM" id="SSF46785">
    <property type="entry name" value="Winged helix' DNA-binding domain"/>
    <property type="match status" value="1"/>
</dbReference>
<accession>A0ABS2UF40</accession>